<evidence type="ECO:0000313" key="2">
    <source>
        <dbReference type="EMBL" id="EER31285.1"/>
    </source>
</evidence>
<protein>
    <recommendedName>
        <fullName evidence="1">F-box domain-containing protein</fullName>
    </recommendedName>
</protein>
<dbReference type="EMBL" id="GG692401">
    <property type="protein sequence ID" value="EER31285.1"/>
    <property type="molecule type" value="Genomic_DNA"/>
</dbReference>
<dbReference type="GeneID" id="8299089"/>
<gene>
    <name evidence="2" type="ORF">CTRG_05015</name>
</gene>
<dbReference type="KEGG" id="ctp:CTRG_05015"/>
<organism evidence="2 3">
    <name type="scientific">Candida tropicalis (strain ATCC MYA-3404 / T1)</name>
    <name type="common">Yeast</name>
    <dbReference type="NCBI Taxonomy" id="294747"/>
    <lineage>
        <taxon>Eukaryota</taxon>
        <taxon>Fungi</taxon>
        <taxon>Dikarya</taxon>
        <taxon>Ascomycota</taxon>
        <taxon>Saccharomycotina</taxon>
        <taxon>Pichiomycetes</taxon>
        <taxon>Debaryomycetaceae</taxon>
        <taxon>Candida/Lodderomyces clade</taxon>
        <taxon>Candida</taxon>
    </lineage>
</organism>
<reference evidence="2 3" key="1">
    <citation type="journal article" date="2009" name="Nature">
        <title>Evolution of pathogenicity and sexual reproduction in eight Candida genomes.</title>
        <authorList>
            <person name="Butler G."/>
            <person name="Rasmussen M.D."/>
            <person name="Lin M.F."/>
            <person name="Santos M.A."/>
            <person name="Sakthikumar S."/>
            <person name="Munro C.A."/>
            <person name="Rheinbay E."/>
            <person name="Grabherr M."/>
            <person name="Forche A."/>
            <person name="Reedy J.L."/>
            <person name="Agrafioti I."/>
            <person name="Arnaud M.B."/>
            <person name="Bates S."/>
            <person name="Brown A.J."/>
            <person name="Brunke S."/>
            <person name="Costanzo M.C."/>
            <person name="Fitzpatrick D.A."/>
            <person name="de Groot P.W."/>
            <person name="Harris D."/>
            <person name="Hoyer L.L."/>
            <person name="Hube B."/>
            <person name="Klis F.M."/>
            <person name="Kodira C."/>
            <person name="Lennard N."/>
            <person name="Logue M.E."/>
            <person name="Martin R."/>
            <person name="Neiman A.M."/>
            <person name="Nikolaou E."/>
            <person name="Quail M.A."/>
            <person name="Quinn J."/>
            <person name="Santos M.C."/>
            <person name="Schmitzberger F.F."/>
            <person name="Sherlock G."/>
            <person name="Shah P."/>
            <person name="Silverstein K.A."/>
            <person name="Skrzypek M.S."/>
            <person name="Soll D."/>
            <person name="Staggs R."/>
            <person name="Stansfield I."/>
            <person name="Stumpf M.P."/>
            <person name="Sudbery P.E."/>
            <person name="Srikantha T."/>
            <person name="Zeng Q."/>
            <person name="Berman J."/>
            <person name="Berriman M."/>
            <person name="Heitman J."/>
            <person name="Gow N.A."/>
            <person name="Lorenz M.C."/>
            <person name="Birren B.W."/>
            <person name="Kellis M."/>
            <person name="Cuomo C.A."/>
        </authorList>
    </citation>
    <scope>NUCLEOTIDE SEQUENCE [LARGE SCALE GENOMIC DNA]</scope>
    <source>
        <strain evidence="3">ATCC MYA-3404 / T1</strain>
    </source>
</reference>
<dbReference type="eggNOG" id="ENOG502RQ9P">
    <property type="taxonomic scope" value="Eukaryota"/>
</dbReference>
<dbReference type="VEuPathDB" id="FungiDB:CTRG_05015"/>
<dbReference type="AlphaFoldDB" id="C5MG22"/>
<dbReference type="OrthoDB" id="4019356at2759"/>
<dbReference type="HOGENOM" id="CLU_1348754_0_0_1"/>
<dbReference type="Proteomes" id="UP000002037">
    <property type="component" value="Unassembled WGS sequence"/>
</dbReference>
<dbReference type="RefSeq" id="XP_002550717.1">
    <property type="nucleotide sequence ID" value="XM_002550671.1"/>
</dbReference>
<evidence type="ECO:0000259" key="1">
    <source>
        <dbReference type="PROSITE" id="PS50181"/>
    </source>
</evidence>
<evidence type="ECO:0000313" key="3">
    <source>
        <dbReference type="Proteomes" id="UP000002037"/>
    </source>
</evidence>
<dbReference type="InterPro" id="IPR001810">
    <property type="entry name" value="F-box_dom"/>
</dbReference>
<proteinExistence type="predicted"/>
<name>C5MG22_CANTT</name>
<accession>C5MG22</accession>
<keyword evidence="3" id="KW-1185">Reference proteome</keyword>
<feature type="domain" description="F-box" evidence="1">
    <location>
        <begin position="1"/>
        <end position="29"/>
    </location>
</feature>
<dbReference type="PROSITE" id="PS50181">
    <property type="entry name" value="FBOX"/>
    <property type="match status" value="1"/>
</dbReference>
<sequence>MTHISDLPDEILFEIYKYLEVSTIKSLELFPDFTQSTKYYLYKHSLFVLKTTDEDDYEDRRDYKIVKKYEQLPGFEISHIDESMMIHIRKFNNYQVNLSFTMLDKLIKKLNLLSNKLNQLFKRENQDFITIKLFIQVNYSLGTFSQVEQCLKSIGRVSHYFTNNGKNIVTIDFEFKNPK</sequence>